<evidence type="ECO:0000313" key="12">
    <source>
        <dbReference type="Proteomes" id="UP000002700"/>
    </source>
</evidence>
<evidence type="ECO:0000256" key="6">
    <source>
        <dbReference type="ARBA" id="ARBA00022847"/>
    </source>
</evidence>
<feature type="transmembrane region" description="Helical" evidence="9">
    <location>
        <begin position="384"/>
        <end position="409"/>
    </location>
</feature>
<reference evidence="11 12" key="1">
    <citation type="submission" date="2005-09" db="EMBL/GenBank/DDBJ databases">
        <authorList>
            <person name="Woods D.E."/>
            <person name="Nierman W.C."/>
        </authorList>
    </citation>
    <scope>NUCLEOTIDE SEQUENCE [LARGE SCALE GENOMIC DNA]</scope>
    <source>
        <strain evidence="11 12">1710b</strain>
    </source>
</reference>
<dbReference type="KEGG" id="bpm:BURPS1710b_1404"/>
<comment type="similarity">
    <text evidence="2">Belongs to the major facilitator superfamily. Metabolite:H+ Symporter (MHS) family (TC 2.A.1.6) family.</text>
</comment>
<evidence type="ECO:0000256" key="4">
    <source>
        <dbReference type="ARBA" id="ARBA00022475"/>
    </source>
</evidence>
<evidence type="ECO:0000256" key="7">
    <source>
        <dbReference type="ARBA" id="ARBA00022989"/>
    </source>
</evidence>
<protein>
    <submittedName>
        <fullName evidence="11">Major facilitator family transporter</fullName>
    </submittedName>
</protein>
<feature type="transmembrane region" description="Helical" evidence="9">
    <location>
        <begin position="82"/>
        <end position="100"/>
    </location>
</feature>
<dbReference type="InterPro" id="IPR051084">
    <property type="entry name" value="H+-coupled_symporters"/>
</dbReference>
<dbReference type="Gene3D" id="1.20.1250.20">
    <property type="entry name" value="MFS general substrate transporter like domains"/>
    <property type="match status" value="2"/>
</dbReference>
<feature type="transmembrane region" description="Helical" evidence="9">
    <location>
        <begin position="456"/>
        <end position="472"/>
    </location>
</feature>
<dbReference type="EMBL" id="CP000124">
    <property type="protein sequence ID" value="ABA48532.1"/>
    <property type="molecule type" value="Genomic_DNA"/>
</dbReference>
<sequence length="482" mass="50602">MSRRRGVRDRYRRRFDRGRFMKDPLESACPPAPGCGAGADGAACAAAMAGMAGVDGVDGADAARADARRDVAAVALGNAIEFFDFGAYATFAVMIGRTFFPTQRPFVSLLLSVSVFGLGFVVRPLGALVIGAYADRAGRKPAMTLTLAMMAVGTGAIAVLPGYETIGVAAPILLVVTRLIQGLAWGGEAGPATTYILEAAPPERRAAYACWQVATQGFAAVAAGLAGYALTLALPEAELDAWGWRVPFALGLLVLPVGVYIRRRLSDTIDPRHAYCTTREILRELNARHRRPIAIGLMILLGSTITQYFLNYMTTFALTELHLPGGVAMLATFVTGAALAVGALAGGSLSDRVGRRAILIWPRVLLLLLLFPALQLIVSRPTPAVFLATLTVLSGLHGMSGAALIVLIAESFPQRVRSTGFSIVYAVAVSLFGGTAQSIVTWLIGTTGNPMAPSGYLLVANAICIAAGWLAAETRPGGRGTR</sequence>
<dbReference type="PROSITE" id="PS00217">
    <property type="entry name" value="SUGAR_TRANSPORT_2"/>
    <property type="match status" value="1"/>
</dbReference>
<keyword evidence="3" id="KW-0813">Transport</keyword>
<evidence type="ECO:0000256" key="5">
    <source>
        <dbReference type="ARBA" id="ARBA00022692"/>
    </source>
</evidence>
<feature type="transmembrane region" description="Helical" evidence="9">
    <location>
        <begin position="142"/>
        <end position="160"/>
    </location>
</feature>
<dbReference type="PROSITE" id="PS00216">
    <property type="entry name" value="SUGAR_TRANSPORT_1"/>
    <property type="match status" value="1"/>
</dbReference>
<feature type="transmembrane region" description="Helical" evidence="9">
    <location>
        <begin position="322"/>
        <end position="346"/>
    </location>
</feature>
<organism evidence="11 12">
    <name type="scientific">Burkholderia pseudomallei (strain 1710b)</name>
    <dbReference type="NCBI Taxonomy" id="320372"/>
    <lineage>
        <taxon>Bacteria</taxon>
        <taxon>Pseudomonadati</taxon>
        <taxon>Pseudomonadota</taxon>
        <taxon>Betaproteobacteria</taxon>
        <taxon>Burkholderiales</taxon>
        <taxon>Burkholderiaceae</taxon>
        <taxon>Burkholderia</taxon>
        <taxon>pseudomallei group</taxon>
    </lineage>
</organism>
<dbReference type="InterPro" id="IPR020846">
    <property type="entry name" value="MFS_dom"/>
</dbReference>
<feature type="transmembrane region" description="Helical" evidence="9">
    <location>
        <begin position="242"/>
        <end position="261"/>
    </location>
</feature>
<dbReference type="PROSITE" id="PS50850">
    <property type="entry name" value="MFS"/>
    <property type="match status" value="1"/>
</dbReference>
<dbReference type="PANTHER" id="PTHR43528:SF3">
    <property type="entry name" value="CITRATE-PROTON SYMPORTER"/>
    <property type="match status" value="1"/>
</dbReference>
<evidence type="ECO:0000313" key="11">
    <source>
        <dbReference type="EMBL" id="ABA48532.1"/>
    </source>
</evidence>
<keyword evidence="4" id="KW-1003">Cell membrane</keyword>
<dbReference type="GO" id="GO:0005886">
    <property type="term" value="C:plasma membrane"/>
    <property type="evidence" value="ECO:0007669"/>
    <property type="project" value="UniProtKB-SubCell"/>
</dbReference>
<evidence type="ECO:0000256" key="1">
    <source>
        <dbReference type="ARBA" id="ARBA00004651"/>
    </source>
</evidence>
<feature type="domain" description="Major facilitator superfamily (MFS) profile" evidence="10">
    <location>
        <begin position="70"/>
        <end position="479"/>
    </location>
</feature>
<keyword evidence="5 9" id="KW-0812">Transmembrane</keyword>
<dbReference type="FunFam" id="1.20.1250.20:FF:000001">
    <property type="entry name" value="Dicarboxylate MFS transporter"/>
    <property type="match status" value="1"/>
</dbReference>
<dbReference type="HOGENOM" id="CLU_001265_39_0_4"/>
<evidence type="ECO:0000256" key="9">
    <source>
        <dbReference type="SAM" id="Phobius"/>
    </source>
</evidence>
<dbReference type="Proteomes" id="UP000002700">
    <property type="component" value="Chromosome I"/>
</dbReference>
<gene>
    <name evidence="11" type="ordered locus">BURPS1710b_1404</name>
</gene>
<keyword evidence="7 9" id="KW-1133">Transmembrane helix</keyword>
<feature type="transmembrane region" description="Helical" evidence="9">
    <location>
        <begin position="421"/>
        <end position="444"/>
    </location>
</feature>
<dbReference type="SUPFAM" id="SSF103473">
    <property type="entry name" value="MFS general substrate transporter"/>
    <property type="match status" value="1"/>
</dbReference>
<dbReference type="AlphaFoldDB" id="Q3JUD9"/>
<keyword evidence="8 9" id="KW-0472">Membrane</keyword>
<evidence type="ECO:0000256" key="8">
    <source>
        <dbReference type="ARBA" id="ARBA00023136"/>
    </source>
</evidence>
<feature type="transmembrane region" description="Helical" evidence="9">
    <location>
        <begin position="206"/>
        <end position="230"/>
    </location>
</feature>
<feature type="transmembrane region" description="Helical" evidence="9">
    <location>
        <begin position="106"/>
        <end position="130"/>
    </location>
</feature>
<comment type="subcellular location">
    <subcellularLocation>
        <location evidence="1">Cell membrane</location>
        <topology evidence="1">Multi-pass membrane protein</topology>
    </subcellularLocation>
</comment>
<dbReference type="GO" id="GO:0015293">
    <property type="term" value="F:symporter activity"/>
    <property type="evidence" value="ECO:0007669"/>
    <property type="project" value="UniProtKB-KW"/>
</dbReference>
<feature type="transmembrane region" description="Helical" evidence="9">
    <location>
        <begin position="166"/>
        <end position="185"/>
    </location>
</feature>
<evidence type="ECO:0000256" key="3">
    <source>
        <dbReference type="ARBA" id="ARBA00022448"/>
    </source>
</evidence>
<dbReference type="InterPro" id="IPR005829">
    <property type="entry name" value="Sugar_transporter_CS"/>
</dbReference>
<dbReference type="InterPro" id="IPR036259">
    <property type="entry name" value="MFS_trans_sf"/>
</dbReference>
<dbReference type="InterPro" id="IPR011701">
    <property type="entry name" value="MFS"/>
</dbReference>
<feature type="transmembrane region" description="Helical" evidence="9">
    <location>
        <begin position="358"/>
        <end position="378"/>
    </location>
</feature>
<proteinExistence type="inferred from homology"/>
<dbReference type="Pfam" id="PF07690">
    <property type="entry name" value="MFS_1"/>
    <property type="match status" value="1"/>
</dbReference>
<feature type="transmembrane region" description="Helical" evidence="9">
    <location>
        <begin position="293"/>
        <end position="310"/>
    </location>
</feature>
<evidence type="ECO:0000259" key="10">
    <source>
        <dbReference type="PROSITE" id="PS50850"/>
    </source>
</evidence>
<dbReference type="PANTHER" id="PTHR43528">
    <property type="entry name" value="ALPHA-KETOGLUTARATE PERMEASE"/>
    <property type="match status" value="1"/>
</dbReference>
<name>Q3JUD9_BURP1</name>
<evidence type="ECO:0000256" key="2">
    <source>
        <dbReference type="ARBA" id="ARBA00008240"/>
    </source>
</evidence>
<accession>Q3JUD9</accession>
<dbReference type="EnsemblBacteria" id="ABA48532">
    <property type="protein sequence ID" value="ABA48532"/>
    <property type="gene ID" value="BURPS1710b_1404"/>
</dbReference>
<keyword evidence="6" id="KW-0769">Symport</keyword>